<dbReference type="AlphaFoldDB" id="A0AAN0RPA1"/>
<evidence type="ECO:0000313" key="1">
    <source>
        <dbReference type="EMBL" id="AIO31345.1"/>
    </source>
</evidence>
<sequence>MTPFALQVKKDFKTYWDAAEKGKLADVATQRPLVVSAHKYAICFSTLSRAMSGQEVHRRIFLQELTSDSIHLVHALINGDARGARFYLRSVIENFWRHHYFRDHPVEYGWLHTRAKYYLEMKSLREHCSWLNCFQGEIKPLCDDLNRLYADLSTAVHSTSSKTLVLRQALEDIRLSVEQSNSVKTDLHAVMKSCLALCIFSEHQTYFGLHANVQEFFNGVLSVRERNRLLKDLEKVV</sequence>
<gene>
    <name evidence="1" type="ORF">DM39_41</name>
</gene>
<reference evidence="1 2" key="1">
    <citation type="submission" date="2014-05" db="EMBL/GenBank/DDBJ databases">
        <authorList>
            <person name="Bishop-Lilly K.A."/>
            <person name="Broomall S.M."/>
            <person name="Chain P.S."/>
            <person name="Chertkov O."/>
            <person name="Coyne S.R."/>
            <person name="Daligault H.E."/>
            <person name="Davenport K.W."/>
            <person name="Erkkila T."/>
            <person name="Frey K.G."/>
            <person name="Gibbons H.S."/>
            <person name="Gu W."/>
            <person name="Jaissle J."/>
            <person name="Johnson S.L."/>
            <person name="Koroleva G.I."/>
            <person name="Ladner J.T."/>
            <person name="Lo C.-C."/>
            <person name="Minogue T.D."/>
            <person name="Munk C."/>
            <person name="Palacios G.F."/>
            <person name="Redden C.L."/>
            <person name="Rosenzweig C.N."/>
            <person name="Scholz M.B."/>
            <person name="Teshima H."/>
            <person name="Xu Y."/>
        </authorList>
    </citation>
    <scope>NUCLEOTIDE SEQUENCE [LARGE SCALE GENOMIC DNA]</scope>
    <source>
        <strain evidence="1 2">DDS 22E-1</strain>
    </source>
</reference>
<organism evidence="1 2">
    <name type="scientific">Burkholderia cenocepacia</name>
    <dbReference type="NCBI Taxonomy" id="95486"/>
    <lineage>
        <taxon>Bacteria</taxon>
        <taxon>Pseudomonadati</taxon>
        <taxon>Pseudomonadota</taxon>
        <taxon>Betaproteobacteria</taxon>
        <taxon>Burkholderiales</taxon>
        <taxon>Burkholderiaceae</taxon>
        <taxon>Burkholderia</taxon>
        <taxon>Burkholderia cepacia complex</taxon>
    </lineage>
</organism>
<proteinExistence type="predicted"/>
<dbReference type="EMBL" id="CP007783">
    <property type="protein sequence ID" value="AIO31345.1"/>
    <property type="molecule type" value="Genomic_DNA"/>
</dbReference>
<keyword evidence="2" id="KW-1185">Reference proteome</keyword>
<dbReference type="Proteomes" id="UP000029413">
    <property type="component" value="Chromosome 1"/>
</dbReference>
<name>A0AAN0RPA1_9BURK</name>
<evidence type="ECO:0000313" key="2">
    <source>
        <dbReference type="Proteomes" id="UP000029413"/>
    </source>
</evidence>
<dbReference type="KEGG" id="bcen:DM39_41"/>
<accession>A0AAN0RPA1</accession>
<protein>
    <submittedName>
        <fullName evidence="1">Uncharacterized protein</fullName>
    </submittedName>
</protein>